<evidence type="ECO:0000313" key="1">
    <source>
        <dbReference type="EMBL" id="PTQ80389.1"/>
    </source>
</evidence>
<dbReference type="EMBL" id="QAOK01000016">
    <property type="protein sequence ID" value="PTQ80389.1"/>
    <property type="molecule type" value="Genomic_DNA"/>
</dbReference>
<dbReference type="Proteomes" id="UP000244152">
    <property type="component" value="Unassembled WGS sequence"/>
</dbReference>
<organism evidence="1 2">
    <name type="scientific">Nitrosospira multiformis</name>
    <dbReference type="NCBI Taxonomy" id="1231"/>
    <lineage>
        <taxon>Bacteria</taxon>
        <taxon>Pseudomonadati</taxon>
        <taxon>Pseudomonadota</taxon>
        <taxon>Betaproteobacteria</taxon>
        <taxon>Nitrosomonadales</taxon>
        <taxon>Nitrosomonadaceae</taxon>
        <taxon>Nitrosospira</taxon>
    </lineage>
</organism>
<reference evidence="1 2" key="1">
    <citation type="submission" date="2018-04" db="EMBL/GenBank/DDBJ databases">
        <title>Active sludge and wastewater microbial communities from Klosterneuburg, Austria.</title>
        <authorList>
            <person name="Wagner M."/>
        </authorList>
    </citation>
    <scope>NUCLEOTIDE SEQUENCE [LARGE SCALE GENOMIC DNA]</scope>
    <source>
        <strain evidence="1 2">Nl12</strain>
    </source>
</reference>
<protein>
    <submittedName>
        <fullName evidence="1">Uncharacterized protein</fullName>
    </submittedName>
</protein>
<proteinExistence type="predicted"/>
<sequence>MTGIFYLPNKTLSMPQDLLTSPGQADAHVQITTLAETHRDSAKLDLYRP</sequence>
<name>A0A2T5I987_9PROT</name>
<comment type="caution">
    <text evidence="1">The sequence shown here is derived from an EMBL/GenBank/DDBJ whole genome shotgun (WGS) entry which is preliminary data.</text>
</comment>
<evidence type="ECO:0000313" key="2">
    <source>
        <dbReference type="Proteomes" id="UP000244152"/>
    </source>
</evidence>
<accession>A0A2T5I987</accession>
<dbReference type="AlphaFoldDB" id="A0A2T5I987"/>
<gene>
    <name evidence="1" type="ORF">C8R21_11620</name>
</gene>